<evidence type="ECO:0000256" key="6">
    <source>
        <dbReference type="PROSITE-ProRule" id="PRU00175"/>
    </source>
</evidence>
<feature type="compositionally biased region" description="Basic residues" evidence="8">
    <location>
        <begin position="1"/>
        <end position="13"/>
    </location>
</feature>
<dbReference type="CDD" id="cd06008">
    <property type="entry name" value="NF-X1-zinc-finger"/>
    <property type="match status" value="5"/>
</dbReference>
<dbReference type="PANTHER" id="PTHR12360">
    <property type="entry name" value="NUCLEAR TRANSCRIPTION FACTOR, X-BOX BINDING 1 NFX1"/>
    <property type="match status" value="1"/>
</dbReference>
<dbReference type="InterPro" id="IPR001841">
    <property type="entry name" value="Znf_RING"/>
</dbReference>
<dbReference type="PROSITE" id="PS50089">
    <property type="entry name" value="ZF_RING_2"/>
    <property type="match status" value="1"/>
</dbReference>
<feature type="domain" description="RING-type" evidence="11">
    <location>
        <begin position="137"/>
        <end position="199"/>
    </location>
</feature>
<keyword evidence="3" id="KW-0677">Repeat</keyword>
<name>A0ABM1B9K3_LIMPO</name>
<dbReference type="InterPro" id="IPR000967">
    <property type="entry name" value="Znf_NFX1"/>
</dbReference>
<keyword evidence="2" id="KW-0479">Metal-binding</keyword>
<dbReference type="InterPro" id="IPR034078">
    <property type="entry name" value="NFX1_fam"/>
</dbReference>
<accession>A0ABM1B9K3</accession>
<evidence type="ECO:0000256" key="5">
    <source>
        <dbReference type="ARBA" id="ARBA00022833"/>
    </source>
</evidence>
<dbReference type="Pfam" id="PF01422">
    <property type="entry name" value="zf-NF-X1"/>
    <property type="match status" value="11"/>
</dbReference>
<comment type="similarity">
    <text evidence="1">Belongs to the NFX1 family.</text>
</comment>
<organism evidence="12 13">
    <name type="scientific">Limulus polyphemus</name>
    <name type="common">Atlantic horseshoe crab</name>
    <dbReference type="NCBI Taxonomy" id="6850"/>
    <lineage>
        <taxon>Eukaryota</taxon>
        <taxon>Metazoa</taxon>
        <taxon>Ecdysozoa</taxon>
        <taxon>Arthropoda</taxon>
        <taxon>Chelicerata</taxon>
        <taxon>Merostomata</taxon>
        <taxon>Xiphosura</taxon>
        <taxon>Limulidae</taxon>
        <taxon>Limulus</taxon>
    </lineage>
</organism>
<evidence type="ECO:0000259" key="10">
    <source>
        <dbReference type="PROSITE" id="PS50016"/>
    </source>
</evidence>
<keyword evidence="9" id="KW-1133">Transmembrane helix</keyword>
<dbReference type="GeneID" id="106462247"/>
<evidence type="ECO:0000256" key="3">
    <source>
        <dbReference type="ARBA" id="ARBA00022737"/>
    </source>
</evidence>
<keyword evidence="5" id="KW-0862">Zinc</keyword>
<gene>
    <name evidence="13" type="primary">LOC106462247</name>
</gene>
<keyword evidence="9" id="KW-0812">Transmembrane</keyword>
<feature type="compositionally biased region" description="Basic and acidic residues" evidence="8">
    <location>
        <begin position="54"/>
        <end position="64"/>
    </location>
</feature>
<dbReference type="SMART" id="SM00438">
    <property type="entry name" value="ZnF_NFX"/>
    <property type="match status" value="10"/>
</dbReference>
<reference evidence="13" key="1">
    <citation type="submission" date="2025-08" db="UniProtKB">
        <authorList>
            <consortium name="RefSeq"/>
        </authorList>
    </citation>
    <scope>IDENTIFICATION</scope>
    <source>
        <tissue evidence="13">Muscle</tissue>
    </source>
</reference>
<dbReference type="CDD" id="cd16697">
    <property type="entry name" value="RING-CH-C4HC3_NFXL1"/>
    <property type="match status" value="1"/>
</dbReference>
<feature type="transmembrane region" description="Helical" evidence="9">
    <location>
        <begin position="865"/>
        <end position="887"/>
    </location>
</feature>
<feature type="region of interest" description="Disordered" evidence="8">
    <location>
        <begin position="1"/>
        <end position="64"/>
    </location>
</feature>
<evidence type="ECO:0000313" key="13">
    <source>
        <dbReference type="RefSeq" id="XP_013777601.2"/>
    </source>
</evidence>
<dbReference type="PANTHER" id="PTHR12360:SF1">
    <property type="entry name" value="NF-X1-TYPE ZINC FINGER PROTEIN NFXL1"/>
    <property type="match status" value="1"/>
</dbReference>
<evidence type="ECO:0000256" key="1">
    <source>
        <dbReference type="ARBA" id="ARBA00007269"/>
    </source>
</evidence>
<evidence type="ECO:0000259" key="11">
    <source>
        <dbReference type="PROSITE" id="PS50089"/>
    </source>
</evidence>
<dbReference type="Proteomes" id="UP000694941">
    <property type="component" value="Unplaced"/>
</dbReference>
<keyword evidence="9" id="KW-0472">Membrane</keyword>
<dbReference type="PROSITE" id="PS50016">
    <property type="entry name" value="ZF_PHD_2"/>
    <property type="match status" value="1"/>
</dbReference>
<feature type="coiled-coil region" evidence="7">
    <location>
        <begin position="809"/>
        <end position="855"/>
    </location>
</feature>
<evidence type="ECO:0000256" key="2">
    <source>
        <dbReference type="ARBA" id="ARBA00022723"/>
    </source>
</evidence>
<evidence type="ECO:0000313" key="12">
    <source>
        <dbReference type="Proteomes" id="UP000694941"/>
    </source>
</evidence>
<evidence type="ECO:0000256" key="7">
    <source>
        <dbReference type="SAM" id="Coils"/>
    </source>
</evidence>
<keyword evidence="12" id="KW-1185">Reference proteome</keyword>
<dbReference type="RefSeq" id="XP_013777601.2">
    <property type="nucleotide sequence ID" value="XM_013922147.2"/>
</dbReference>
<keyword evidence="4 6" id="KW-0863">Zinc-finger</keyword>
<feature type="compositionally biased region" description="Polar residues" evidence="8">
    <location>
        <begin position="19"/>
        <end position="38"/>
    </location>
</feature>
<evidence type="ECO:0000256" key="8">
    <source>
        <dbReference type="SAM" id="MobiDB-lite"/>
    </source>
</evidence>
<proteinExistence type="inferred from homology"/>
<dbReference type="InterPro" id="IPR019787">
    <property type="entry name" value="Znf_PHD-finger"/>
</dbReference>
<evidence type="ECO:0000256" key="9">
    <source>
        <dbReference type="SAM" id="Phobius"/>
    </source>
</evidence>
<sequence>MDRRSRGRGRGRGQKRETLSQQLTGEQSKRTSVWNQNGDCARKPLNPVSGGMKNSEKSKEPGTNKKFEEACAKIQESLQRFVQTQELEESSEEDELESDGILNKVLSSYEGTHGDSNDFSKTRQNLLDTMKPGASVCLICIESVKRTDSVWSCKGCYCILHLTCIQKWSKDSLYHQTHSLDESSEIDNTAVKWCCPKCRKEYTQMETPQKYLCFCGKTVNPPFDPWLIPHSCGRTCEHKLQPLCGHVCLLLCHSGPCPPCPKTVKTNCYCGRQSPEIRRCSAREWSCGKRCGHLLSCGQHNCDEPCHGGPCPPCPRQSFQSCMCGQKKTNRPCASPKWQCDAVCGQKLSCGNHFCEKVCHGGVCGRCPRAGPRSCPCGKTMKELPCTEDVPVCGDSCEKLLECGIHRCTERCHPGPCGTCRQMRVKRCRCGQREKSVPCSKEYTCETKCKRLRDCRRHTCSRKCCDGQCPSCEQQCNRTLMCRNHKCNSRCHQGPCYPCRVMVDITCSCGKTKKTVPCGREKATKPPRCRKPCCIPPACQHPSRDPHRCHFGNCPPCSQICNEKLDCGHICPAVCHVAVLTKIEPPKIKRAGPWEVVPPPRIEMLDYPCPPCQVPVPVTCYGKHETPNFPCSEARPWSCGKSCGRLLGCGNHSCSLECHTVVNASTELQAGETCQPCEESCSKPRPAGCTHFCLLPCHPDPCPPCQQRYRKKCHCQLNTVYIPCHQWTSSTAGEKEKMLSCQNKCPKMISCGHRCPILCHQGECPNSTNCKKKVTVRCQCKRQKQEFPCTMKQNGDAVILCDNLCVEAQEKDEREKSALEQKLKEEEQQRQQKEMEELQRKFEGKRKKHRKFQKDVFLENSRWPIYQWLIAVFLFGVAMSIFLYFCLLKD</sequence>
<feature type="domain" description="PHD-type" evidence="10">
    <location>
        <begin position="134"/>
        <end position="201"/>
    </location>
</feature>
<keyword evidence="7" id="KW-0175">Coiled coil</keyword>
<protein>
    <submittedName>
        <fullName evidence="13">NF-X1-type zinc finger protein NFXL1-like isoform X1</fullName>
    </submittedName>
</protein>
<evidence type="ECO:0000256" key="4">
    <source>
        <dbReference type="ARBA" id="ARBA00022771"/>
    </source>
</evidence>